<dbReference type="GO" id="GO:0004113">
    <property type="term" value="F:2',3'-cyclic-nucleotide 3'-phosphodiesterase activity"/>
    <property type="evidence" value="ECO:0007669"/>
    <property type="project" value="InterPro"/>
</dbReference>
<dbReference type="InterPro" id="IPR014051">
    <property type="entry name" value="Phosphoesterase_HXTX"/>
</dbReference>
<dbReference type="OrthoDB" id="9793819at2"/>
<feature type="short sequence motif" description="HXTX 2" evidence="2">
    <location>
        <begin position="134"/>
        <end position="137"/>
    </location>
</feature>
<dbReference type="InterPro" id="IPR004175">
    <property type="entry name" value="RNA_CPDase"/>
</dbReference>
<accession>A0A5B8YB43</accession>
<dbReference type="GO" id="GO:0008664">
    <property type="term" value="F:RNA 2',3'-cyclic 3'-phosphodiesterase activity"/>
    <property type="evidence" value="ECO:0007669"/>
    <property type="project" value="UniProtKB-EC"/>
</dbReference>
<feature type="domain" description="Phosphoesterase HXTX" evidence="3">
    <location>
        <begin position="102"/>
        <end position="182"/>
    </location>
</feature>
<dbReference type="PANTHER" id="PTHR35561:SF1">
    <property type="entry name" value="RNA 2',3'-CYCLIC PHOSPHODIESTERASE"/>
    <property type="match status" value="1"/>
</dbReference>
<evidence type="ECO:0000256" key="1">
    <source>
        <dbReference type="ARBA" id="ARBA00022801"/>
    </source>
</evidence>
<evidence type="ECO:0000259" key="3">
    <source>
        <dbReference type="Pfam" id="PF02834"/>
    </source>
</evidence>
<dbReference type="EC" id="3.1.4.58" evidence="2"/>
<dbReference type="SUPFAM" id="SSF55144">
    <property type="entry name" value="LigT-like"/>
    <property type="match status" value="1"/>
</dbReference>
<accession>A0A4Y6PZA2</accession>
<feature type="domain" description="Phosphoesterase HXTX" evidence="3">
    <location>
        <begin position="22"/>
        <end position="97"/>
    </location>
</feature>
<comment type="similarity">
    <text evidence="2">Belongs to the 2H phosphoesterase superfamily. ThpR family.</text>
</comment>
<protein>
    <recommendedName>
        <fullName evidence="2">RNA 2',3'-cyclic phosphodiesterase</fullName>
        <shortName evidence="2">RNA 2',3'-CPDase</shortName>
        <ecNumber evidence="2">3.1.4.58</ecNumber>
    </recommendedName>
</protein>
<dbReference type="RefSeq" id="WP_141199798.1">
    <property type="nucleotide sequence ID" value="NZ_CP041186.1"/>
</dbReference>
<dbReference type="Pfam" id="PF02834">
    <property type="entry name" value="LigT_PEase"/>
    <property type="match status" value="2"/>
</dbReference>
<reference evidence="4 5" key="1">
    <citation type="submission" date="2019-06" db="EMBL/GenBank/DDBJ databases">
        <title>Persicimonas caeni gen. nov., sp. nov., a predatory bacterium isolated from solar saltern.</title>
        <authorList>
            <person name="Wang S."/>
        </authorList>
    </citation>
    <scope>NUCLEOTIDE SEQUENCE [LARGE SCALE GENOMIC DNA]</scope>
    <source>
        <strain evidence="4 5">YN101</strain>
    </source>
</reference>
<evidence type="ECO:0000256" key="2">
    <source>
        <dbReference type="HAMAP-Rule" id="MF_01940"/>
    </source>
</evidence>
<dbReference type="HAMAP" id="MF_01940">
    <property type="entry name" value="RNA_CPDase"/>
    <property type="match status" value="1"/>
</dbReference>
<evidence type="ECO:0000313" key="5">
    <source>
        <dbReference type="Proteomes" id="UP000315995"/>
    </source>
</evidence>
<dbReference type="PANTHER" id="PTHR35561">
    <property type="entry name" value="RNA 2',3'-CYCLIC PHOSPHODIESTERASE"/>
    <property type="match status" value="1"/>
</dbReference>
<dbReference type="Gene3D" id="3.90.1140.10">
    <property type="entry name" value="Cyclic phosphodiesterase"/>
    <property type="match status" value="1"/>
</dbReference>
<sequence>MRRLFIALDLAIPVVEQLAVFQEELQELLADHDDVRVRWTNPENIHLTMKFLGDTEDALVPMLRETLSELVKPLFPFEVEAKGIGFFPSPKKPRVIWSGFDQQSAEVLSLLQQALERDLEELGFEKEDRKFRPHVTLGRVKSRSKPDFTEFADQIDDRSFGKSYIKDVILYESKLSSEGPTYTVIDRFALGA</sequence>
<dbReference type="EMBL" id="CP041186">
    <property type="protein sequence ID" value="QDG53337.1"/>
    <property type="molecule type" value="Genomic_DNA"/>
</dbReference>
<keyword evidence="5" id="KW-1185">Reference proteome</keyword>
<organism evidence="4 5">
    <name type="scientific">Persicimonas caeni</name>
    <dbReference type="NCBI Taxonomy" id="2292766"/>
    <lineage>
        <taxon>Bacteria</taxon>
        <taxon>Deltaproteobacteria</taxon>
        <taxon>Bradymonadales</taxon>
        <taxon>Bradymonadaceae</taxon>
        <taxon>Persicimonas</taxon>
    </lineage>
</organism>
<name>A0A4Y6PZA2_PERCE</name>
<dbReference type="InterPro" id="IPR009097">
    <property type="entry name" value="Cyclic_Pdiesterase"/>
</dbReference>
<comment type="function">
    <text evidence="2">Hydrolyzes RNA 2',3'-cyclic phosphodiester to an RNA 2'-phosphomonoester.</text>
</comment>
<feature type="short sequence motif" description="HXTX 1" evidence="2">
    <location>
        <begin position="46"/>
        <end position="49"/>
    </location>
</feature>
<proteinExistence type="inferred from homology"/>
<dbReference type="AlphaFoldDB" id="A0A4Y6PZA2"/>
<keyword evidence="1 2" id="KW-0378">Hydrolase</keyword>
<dbReference type="NCBIfam" id="TIGR02258">
    <property type="entry name" value="2_5_ligase"/>
    <property type="match status" value="1"/>
</dbReference>
<dbReference type="Proteomes" id="UP000315995">
    <property type="component" value="Chromosome"/>
</dbReference>
<feature type="active site" description="Proton acceptor" evidence="2">
    <location>
        <position position="134"/>
    </location>
</feature>
<evidence type="ECO:0000313" key="4">
    <source>
        <dbReference type="EMBL" id="QDG53337.1"/>
    </source>
</evidence>
<comment type="catalytic activity">
    <reaction evidence="2">
        <text>a 3'-end 2',3'-cyclophospho-ribonucleotide-RNA + H2O = a 3'-end 2'-phospho-ribonucleotide-RNA + H(+)</text>
        <dbReference type="Rhea" id="RHEA:11828"/>
        <dbReference type="Rhea" id="RHEA-COMP:10464"/>
        <dbReference type="Rhea" id="RHEA-COMP:17353"/>
        <dbReference type="ChEBI" id="CHEBI:15377"/>
        <dbReference type="ChEBI" id="CHEBI:15378"/>
        <dbReference type="ChEBI" id="CHEBI:83064"/>
        <dbReference type="ChEBI" id="CHEBI:173113"/>
        <dbReference type="EC" id="3.1.4.58"/>
    </reaction>
</comment>
<gene>
    <name evidence="4" type="primary">thpR</name>
    <name evidence="4" type="ORF">FIV42_22090</name>
</gene>
<feature type="active site" description="Proton donor" evidence="2">
    <location>
        <position position="46"/>
    </location>
</feature>